<evidence type="ECO:0008006" key="10">
    <source>
        <dbReference type="Google" id="ProtNLM"/>
    </source>
</evidence>
<sequence length="230" mass="27450">MIVSHKHRFIFLKTKKTAGTSIELALTKLCGEDDVITPLAEADEAARAGGMGARNWERHGWWQSRRPFLKRRMFRRVAQDYGFYNHMTAKAAKELLDDDQVWRSYFKFAFDRNPWDRQVSYYHHCYRNQSERPSFDRFVESDRRARLNNFDIYAIDGEVAVDFVGRYETLAEDLKHALSQVHIRDDVALPRAKGTFRKDPTPYRDYYTPETQRRVGEWYQREISLLDYEF</sequence>
<evidence type="ECO:0000256" key="4">
    <source>
        <dbReference type="ARBA" id="ARBA00022989"/>
    </source>
</evidence>
<dbReference type="GO" id="GO:0008146">
    <property type="term" value="F:sulfotransferase activity"/>
    <property type="evidence" value="ECO:0007669"/>
    <property type="project" value="InterPro"/>
</dbReference>
<dbReference type="PANTHER" id="PTHR12137">
    <property type="entry name" value="CARBOHYDRATE SULFOTRANSFERASE"/>
    <property type="match status" value="1"/>
</dbReference>
<evidence type="ECO:0000256" key="1">
    <source>
        <dbReference type="ARBA" id="ARBA00004323"/>
    </source>
</evidence>
<comment type="subcellular location">
    <subcellularLocation>
        <location evidence="1">Golgi apparatus membrane</location>
        <topology evidence="1">Single-pass type II membrane protein</topology>
    </subcellularLocation>
</comment>
<keyword evidence="4" id="KW-1133">Transmembrane helix</keyword>
<protein>
    <recommendedName>
        <fullName evidence="10">Sulfotransferase family protein</fullName>
    </recommendedName>
</protein>
<evidence type="ECO:0000313" key="8">
    <source>
        <dbReference type="EMBL" id="ODR98071.1"/>
    </source>
</evidence>
<evidence type="ECO:0000313" key="9">
    <source>
        <dbReference type="Proteomes" id="UP000094501"/>
    </source>
</evidence>
<dbReference type="PANTHER" id="PTHR12137:SF54">
    <property type="entry name" value="CARBOHYDRATE SULFOTRANSFERASE"/>
    <property type="match status" value="1"/>
</dbReference>
<comment type="caution">
    <text evidence="8">The sequence shown here is derived from an EMBL/GenBank/DDBJ whole genome shotgun (WGS) entry which is preliminary data.</text>
</comment>
<accession>A0A1E3VXS5</accession>
<reference evidence="8 9" key="1">
    <citation type="journal article" date="2016" name="Environ. Microbiol.">
        <title>New Methyloceanibacter diversity from North Sea sediments includes methanotroph containing solely the soluble methane monooxygenase.</title>
        <authorList>
            <person name="Vekeman B."/>
            <person name="Kerckhof F.M."/>
            <person name="Cremers G."/>
            <person name="de Vos P."/>
            <person name="Vandamme P."/>
            <person name="Boon N."/>
            <person name="Op den Camp H.J."/>
            <person name="Heylen K."/>
        </authorList>
    </citation>
    <scope>NUCLEOTIDE SEQUENCE [LARGE SCALE GENOMIC DNA]</scope>
    <source>
        <strain evidence="8 9">R-67174</strain>
    </source>
</reference>
<dbReference type="InterPro" id="IPR027417">
    <property type="entry name" value="P-loop_NTPase"/>
</dbReference>
<keyword evidence="6" id="KW-0472">Membrane</keyword>
<name>A0A1E3VXS5_9HYPH</name>
<dbReference type="InterPro" id="IPR005331">
    <property type="entry name" value="Sulfotransferase"/>
</dbReference>
<dbReference type="GO" id="GO:0016020">
    <property type="term" value="C:membrane"/>
    <property type="evidence" value="ECO:0007669"/>
    <property type="project" value="InterPro"/>
</dbReference>
<keyword evidence="2" id="KW-0808">Transferase</keyword>
<dbReference type="SUPFAM" id="SSF52540">
    <property type="entry name" value="P-loop containing nucleoside triphosphate hydrolases"/>
    <property type="match status" value="1"/>
</dbReference>
<gene>
    <name evidence="8" type="ORF">AUC68_11265</name>
</gene>
<dbReference type="RefSeq" id="WP_069438395.1">
    <property type="nucleotide sequence ID" value="NZ_LPWG01000014.1"/>
</dbReference>
<dbReference type="AlphaFoldDB" id="A0A1E3VXS5"/>
<evidence type="ECO:0000256" key="5">
    <source>
        <dbReference type="ARBA" id="ARBA00023034"/>
    </source>
</evidence>
<dbReference type="Proteomes" id="UP000094501">
    <property type="component" value="Unassembled WGS sequence"/>
</dbReference>
<keyword evidence="7" id="KW-0325">Glycoprotein</keyword>
<dbReference type="Pfam" id="PF03567">
    <property type="entry name" value="Sulfotransfer_2"/>
    <property type="match status" value="1"/>
</dbReference>
<keyword evidence="3" id="KW-0812">Transmembrane</keyword>
<dbReference type="EMBL" id="LPWG01000014">
    <property type="protein sequence ID" value="ODR98071.1"/>
    <property type="molecule type" value="Genomic_DNA"/>
</dbReference>
<organism evidence="8 9">
    <name type="scientific">Methyloceanibacter methanicus</name>
    <dbReference type="NCBI Taxonomy" id="1774968"/>
    <lineage>
        <taxon>Bacteria</taxon>
        <taxon>Pseudomonadati</taxon>
        <taxon>Pseudomonadota</taxon>
        <taxon>Alphaproteobacteria</taxon>
        <taxon>Hyphomicrobiales</taxon>
        <taxon>Hyphomicrobiaceae</taxon>
        <taxon>Methyloceanibacter</taxon>
    </lineage>
</organism>
<keyword evidence="9" id="KW-1185">Reference proteome</keyword>
<dbReference type="Gene3D" id="3.40.50.300">
    <property type="entry name" value="P-loop containing nucleotide triphosphate hydrolases"/>
    <property type="match status" value="1"/>
</dbReference>
<dbReference type="STRING" id="1774968.AUC68_11265"/>
<proteinExistence type="predicted"/>
<evidence type="ECO:0000256" key="3">
    <source>
        <dbReference type="ARBA" id="ARBA00022692"/>
    </source>
</evidence>
<evidence type="ECO:0000256" key="7">
    <source>
        <dbReference type="ARBA" id="ARBA00023180"/>
    </source>
</evidence>
<dbReference type="InterPro" id="IPR018011">
    <property type="entry name" value="Carb_sulfotrans_8-10"/>
</dbReference>
<dbReference type="GO" id="GO:0016051">
    <property type="term" value="P:carbohydrate biosynthetic process"/>
    <property type="evidence" value="ECO:0007669"/>
    <property type="project" value="InterPro"/>
</dbReference>
<evidence type="ECO:0000256" key="2">
    <source>
        <dbReference type="ARBA" id="ARBA00022679"/>
    </source>
</evidence>
<keyword evidence="5" id="KW-0333">Golgi apparatus</keyword>
<evidence type="ECO:0000256" key="6">
    <source>
        <dbReference type="ARBA" id="ARBA00023136"/>
    </source>
</evidence>